<dbReference type="Proteomes" id="UP000757435">
    <property type="component" value="Unassembled WGS sequence"/>
</dbReference>
<name>A0A951QDH8_9CYAN</name>
<proteinExistence type="predicted"/>
<dbReference type="AlphaFoldDB" id="A0A951QDH8"/>
<dbReference type="PANTHER" id="PTHR39550:SF1">
    <property type="entry name" value="SLL0658 PROTEIN"/>
    <property type="match status" value="1"/>
</dbReference>
<dbReference type="PANTHER" id="PTHR39550">
    <property type="entry name" value="SLL0658 PROTEIN"/>
    <property type="match status" value="1"/>
</dbReference>
<evidence type="ECO:0000313" key="1">
    <source>
        <dbReference type="EMBL" id="MBW4660490.1"/>
    </source>
</evidence>
<reference evidence="1" key="2">
    <citation type="journal article" date="2022" name="Microbiol. Resour. Announc.">
        <title>Metagenome Sequencing to Explore Phylogenomics of Terrestrial Cyanobacteria.</title>
        <authorList>
            <person name="Ward R.D."/>
            <person name="Stajich J.E."/>
            <person name="Johansen J.R."/>
            <person name="Huntemann M."/>
            <person name="Clum A."/>
            <person name="Foster B."/>
            <person name="Foster B."/>
            <person name="Roux S."/>
            <person name="Palaniappan K."/>
            <person name="Varghese N."/>
            <person name="Mukherjee S."/>
            <person name="Reddy T.B.K."/>
            <person name="Daum C."/>
            <person name="Copeland A."/>
            <person name="Chen I.A."/>
            <person name="Ivanova N.N."/>
            <person name="Kyrpides N.C."/>
            <person name="Shapiro N."/>
            <person name="Eloe-Fadrosh E.A."/>
            <person name="Pietrasiak N."/>
        </authorList>
    </citation>
    <scope>NUCLEOTIDE SEQUENCE</scope>
    <source>
        <strain evidence="1">UHER 2000/2452</strain>
    </source>
</reference>
<sequence>MSEVITDTSPIQYLHQTNFLNLLPALYGQIIMPQAVADELAEGRSQGVLLPDPDSLSWITLRQVSEPILVPDLPNIGKGEREVLSLALMMPDALVILDDALARNYARQLDLAFTGTLGVLLKAKQLGHVESIAPILDQLNALNFRVAQSTAAAVLKLANEGN</sequence>
<protein>
    <submittedName>
        <fullName evidence="1">DUF3368 domain-containing protein</fullName>
    </submittedName>
</protein>
<gene>
    <name evidence="1" type="ORF">KME15_17595</name>
</gene>
<dbReference type="InterPro" id="IPR021799">
    <property type="entry name" value="PIN-like_prokaryotic"/>
</dbReference>
<dbReference type="EMBL" id="JAHHHD010000021">
    <property type="protein sequence ID" value="MBW4660490.1"/>
    <property type="molecule type" value="Genomic_DNA"/>
</dbReference>
<comment type="caution">
    <text evidence="1">The sequence shown here is derived from an EMBL/GenBank/DDBJ whole genome shotgun (WGS) entry which is preliminary data.</text>
</comment>
<organism evidence="1 2">
    <name type="scientific">Drouetiella hepatica Uher 2000/2452</name>
    <dbReference type="NCBI Taxonomy" id="904376"/>
    <lineage>
        <taxon>Bacteria</taxon>
        <taxon>Bacillati</taxon>
        <taxon>Cyanobacteriota</taxon>
        <taxon>Cyanophyceae</taxon>
        <taxon>Oculatellales</taxon>
        <taxon>Oculatellaceae</taxon>
        <taxon>Drouetiella</taxon>
    </lineage>
</organism>
<reference evidence="1" key="1">
    <citation type="submission" date="2021-05" db="EMBL/GenBank/DDBJ databases">
        <authorList>
            <person name="Pietrasiak N."/>
            <person name="Ward R."/>
            <person name="Stajich J.E."/>
            <person name="Kurbessoian T."/>
        </authorList>
    </citation>
    <scope>NUCLEOTIDE SEQUENCE</scope>
    <source>
        <strain evidence="1">UHER 2000/2452</strain>
    </source>
</reference>
<accession>A0A951QDH8</accession>
<dbReference type="Pfam" id="PF11848">
    <property type="entry name" value="DUF3368"/>
    <property type="match status" value="1"/>
</dbReference>
<evidence type="ECO:0000313" key="2">
    <source>
        <dbReference type="Proteomes" id="UP000757435"/>
    </source>
</evidence>